<protein>
    <submittedName>
        <fullName evidence="5">Histidine kinase-, DNA gyrase B-, and HSP90-like ATPase</fullName>
    </submittedName>
</protein>
<organism evidence="5 6">
    <name type="scientific">Amycolatopsis pretoriensis</name>
    <dbReference type="NCBI Taxonomy" id="218821"/>
    <lineage>
        <taxon>Bacteria</taxon>
        <taxon>Bacillati</taxon>
        <taxon>Actinomycetota</taxon>
        <taxon>Actinomycetes</taxon>
        <taxon>Pseudonocardiales</taxon>
        <taxon>Pseudonocardiaceae</taxon>
        <taxon>Amycolatopsis</taxon>
    </lineage>
</organism>
<dbReference type="Gene3D" id="3.30.565.10">
    <property type="entry name" value="Histidine kinase-like ATPase, C-terminal domain"/>
    <property type="match status" value="1"/>
</dbReference>
<accession>A0A1H5RIM1</accession>
<keyword evidence="1" id="KW-0808">Transferase</keyword>
<evidence type="ECO:0000256" key="3">
    <source>
        <dbReference type="ARBA" id="ARBA00023012"/>
    </source>
</evidence>
<dbReference type="InterPro" id="IPR003594">
    <property type="entry name" value="HATPase_dom"/>
</dbReference>
<evidence type="ECO:0000256" key="1">
    <source>
        <dbReference type="ARBA" id="ARBA00022679"/>
    </source>
</evidence>
<dbReference type="RefSeq" id="WP_086675877.1">
    <property type="nucleotide sequence ID" value="NZ_FNUJ01000019.1"/>
</dbReference>
<dbReference type="EMBL" id="FNUJ01000019">
    <property type="protein sequence ID" value="SEF38212.1"/>
    <property type="molecule type" value="Genomic_DNA"/>
</dbReference>
<dbReference type="AlphaFoldDB" id="A0A1H5RIM1"/>
<dbReference type="Pfam" id="PF02518">
    <property type="entry name" value="HATPase_c"/>
    <property type="match status" value="1"/>
</dbReference>
<gene>
    <name evidence="5" type="ORF">SAMN05421837_11946</name>
</gene>
<dbReference type="GO" id="GO:0000160">
    <property type="term" value="P:phosphorelay signal transduction system"/>
    <property type="evidence" value="ECO:0007669"/>
    <property type="project" value="UniProtKB-KW"/>
</dbReference>
<dbReference type="InterPro" id="IPR036890">
    <property type="entry name" value="HATPase_C_sf"/>
</dbReference>
<evidence type="ECO:0000313" key="6">
    <source>
        <dbReference type="Proteomes" id="UP000198878"/>
    </source>
</evidence>
<keyword evidence="3" id="KW-0902">Two-component regulatory system</keyword>
<evidence type="ECO:0000313" key="5">
    <source>
        <dbReference type="EMBL" id="SEF38212.1"/>
    </source>
</evidence>
<dbReference type="PANTHER" id="PTHR24421">
    <property type="entry name" value="NITRATE/NITRITE SENSOR PROTEIN NARX-RELATED"/>
    <property type="match status" value="1"/>
</dbReference>
<feature type="domain" description="Histidine kinase/HSP90-like ATPase" evidence="4">
    <location>
        <begin position="268"/>
        <end position="355"/>
    </location>
</feature>
<reference evidence="6" key="1">
    <citation type="submission" date="2016-10" db="EMBL/GenBank/DDBJ databases">
        <authorList>
            <person name="Varghese N."/>
            <person name="Submissions S."/>
        </authorList>
    </citation>
    <scope>NUCLEOTIDE SEQUENCE [LARGE SCALE GENOMIC DNA]</scope>
    <source>
        <strain evidence="6">DSM 44654</strain>
    </source>
</reference>
<dbReference type="Proteomes" id="UP000198878">
    <property type="component" value="Unassembled WGS sequence"/>
</dbReference>
<dbReference type="InterPro" id="IPR050482">
    <property type="entry name" value="Sensor_HK_TwoCompSys"/>
</dbReference>
<dbReference type="STRING" id="218821.SAMN05421837_11946"/>
<keyword evidence="2 5" id="KW-0418">Kinase</keyword>
<dbReference type="OrthoDB" id="5125370at2"/>
<sequence length="358" mass="37026">MTASAPGPVEAQFRASVTRFAGPARAVATTVVGVFGVLATPGDALPLAFGLLALSLLTAAADVFTGSFVPAVLRAGAVGACQPWITSVPGEASLWAVNVLTITAITWQWERSPRLTGPVLVALLALGTAFGGGDWLPVALRVVVESVLARVAFVLLVRSTARTDAVRAEQAALEQATALDRDRRRREREYLALLHDTASATFLAVATADRASVAAYAARDLAILTSPDRSGDTPVDVEAGLRRVLTGRVLPVTAVWEPVPLVPAAAAVALVRAAEEALRNAERHSGADAVSVRLFPVPAGVAVTITDAGAGFDVDRVPPARRGVRGSVVERMSAAGGTAEVRSAPGEGTTVTLRWARG</sequence>
<dbReference type="PANTHER" id="PTHR24421:SF61">
    <property type="entry name" value="OXYGEN SENSOR HISTIDINE KINASE NREB"/>
    <property type="match status" value="1"/>
</dbReference>
<dbReference type="GO" id="GO:0016301">
    <property type="term" value="F:kinase activity"/>
    <property type="evidence" value="ECO:0007669"/>
    <property type="project" value="UniProtKB-KW"/>
</dbReference>
<dbReference type="CDD" id="cd16917">
    <property type="entry name" value="HATPase_UhpB-NarQ-NarX-like"/>
    <property type="match status" value="1"/>
</dbReference>
<proteinExistence type="predicted"/>
<evidence type="ECO:0000259" key="4">
    <source>
        <dbReference type="Pfam" id="PF02518"/>
    </source>
</evidence>
<evidence type="ECO:0000256" key="2">
    <source>
        <dbReference type="ARBA" id="ARBA00022777"/>
    </source>
</evidence>
<dbReference type="SUPFAM" id="SSF55874">
    <property type="entry name" value="ATPase domain of HSP90 chaperone/DNA topoisomerase II/histidine kinase"/>
    <property type="match status" value="1"/>
</dbReference>
<keyword evidence="6" id="KW-1185">Reference proteome</keyword>
<name>A0A1H5RIM1_9PSEU</name>